<reference evidence="14" key="1">
    <citation type="journal article" date="2021" name="Commun. Biol.">
        <title>Genomic insights into the host specific adaptation of the Pneumocystis genus.</title>
        <authorList>
            <person name="Cisse O.H."/>
            <person name="Ma L."/>
            <person name="Dekker J.P."/>
            <person name="Khil P.P."/>
            <person name="Youn J.-H."/>
            <person name="Brenchley J.M."/>
            <person name="Blair R."/>
            <person name="Pahar B."/>
            <person name="Chabe M."/>
            <person name="Van Rompay K.K.A."/>
            <person name="Keesler R."/>
            <person name="Sukura A."/>
            <person name="Hirsch V."/>
            <person name="Kutty G."/>
            <person name="Liu Y."/>
            <person name="Peng L."/>
            <person name="Chen J."/>
            <person name="Song J."/>
            <person name="Weissenbacher-Lang C."/>
            <person name="Xu J."/>
            <person name="Upham N.S."/>
            <person name="Stajich J.E."/>
            <person name="Cuomo C.A."/>
            <person name="Cushion M.T."/>
            <person name="Kovacs J.A."/>
        </authorList>
    </citation>
    <scope>NUCLEOTIDE SEQUENCE</scope>
    <source>
        <strain evidence="14">RAB_MI</strain>
    </source>
</reference>
<evidence type="ECO:0000256" key="4">
    <source>
        <dbReference type="ARBA" id="ARBA00012944"/>
    </source>
</evidence>
<evidence type="ECO:0000256" key="8">
    <source>
        <dbReference type="ARBA" id="ARBA00022692"/>
    </source>
</evidence>
<keyword evidence="7 13" id="KW-0679">Respiratory chain</keyword>
<evidence type="ECO:0000256" key="1">
    <source>
        <dbReference type="ARBA" id="ARBA00003257"/>
    </source>
</evidence>
<protein>
    <recommendedName>
        <fullName evidence="5 13">NADH-ubiquinone oxidoreductase chain 4L</fullName>
        <ecNumber evidence="4 13">7.1.1.2</ecNumber>
    </recommendedName>
</protein>
<accession>A0A8A6W565</accession>
<keyword evidence="13" id="KW-1278">Translocase</keyword>
<dbReference type="NCBIfam" id="NF004320">
    <property type="entry name" value="PRK05715.1-2"/>
    <property type="match status" value="1"/>
</dbReference>
<keyword evidence="10 13" id="KW-0496">Mitochondrion</keyword>
<evidence type="ECO:0000256" key="6">
    <source>
        <dbReference type="ARBA" id="ARBA00022448"/>
    </source>
</evidence>
<comment type="catalytic activity">
    <reaction evidence="12 13">
        <text>a ubiquinone + NADH + 5 H(+)(in) = a ubiquinol + NAD(+) + 4 H(+)(out)</text>
        <dbReference type="Rhea" id="RHEA:29091"/>
        <dbReference type="Rhea" id="RHEA-COMP:9565"/>
        <dbReference type="Rhea" id="RHEA-COMP:9566"/>
        <dbReference type="ChEBI" id="CHEBI:15378"/>
        <dbReference type="ChEBI" id="CHEBI:16389"/>
        <dbReference type="ChEBI" id="CHEBI:17976"/>
        <dbReference type="ChEBI" id="CHEBI:57540"/>
        <dbReference type="ChEBI" id="CHEBI:57945"/>
        <dbReference type="EC" id="7.1.1.2"/>
    </reaction>
</comment>
<evidence type="ECO:0000256" key="2">
    <source>
        <dbReference type="ARBA" id="ARBA00004225"/>
    </source>
</evidence>
<dbReference type="GO" id="GO:0016651">
    <property type="term" value="F:oxidoreductase activity, acting on NAD(P)H"/>
    <property type="evidence" value="ECO:0007669"/>
    <property type="project" value="InterPro"/>
</dbReference>
<dbReference type="EMBL" id="MT726213">
    <property type="protein sequence ID" value="QTK22304.1"/>
    <property type="molecule type" value="Genomic_DNA"/>
</dbReference>
<keyword evidence="13" id="KW-0249">Electron transport</keyword>
<evidence type="ECO:0000256" key="9">
    <source>
        <dbReference type="ARBA" id="ARBA00022989"/>
    </source>
</evidence>
<evidence type="ECO:0000256" key="10">
    <source>
        <dbReference type="ARBA" id="ARBA00023128"/>
    </source>
</evidence>
<keyword evidence="13" id="KW-0999">Mitochondrion inner membrane</keyword>
<comment type="function">
    <text evidence="13">Core subunit of the mitochondrial membrane respiratory chain NADH dehydrogenase (Complex I) which catalyzes electron transfer from NADH through the respiratory chain, using ubiquinone as an electron acceptor.</text>
</comment>
<dbReference type="GeneID" id="70587591"/>
<dbReference type="Gene3D" id="1.10.287.3510">
    <property type="match status" value="1"/>
</dbReference>
<dbReference type="FunFam" id="1.10.287.3510:FF:000004">
    <property type="entry name" value="NADH-ubiquinone oxidoreductase chain 4L"/>
    <property type="match status" value="1"/>
</dbReference>
<evidence type="ECO:0000256" key="11">
    <source>
        <dbReference type="ARBA" id="ARBA00023136"/>
    </source>
</evidence>
<evidence type="ECO:0000256" key="12">
    <source>
        <dbReference type="ARBA" id="ARBA00049551"/>
    </source>
</evidence>
<dbReference type="EC" id="7.1.1.2" evidence="4 13"/>
<keyword evidence="13" id="KW-0830">Ubiquinone</keyword>
<dbReference type="RefSeq" id="YP_010248540.1">
    <property type="nucleotide sequence ID" value="NC_060319.1"/>
</dbReference>
<dbReference type="AlphaFoldDB" id="A0A8A6W565"/>
<dbReference type="PANTHER" id="PTHR11434">
    <property type="entry name" value="NADH-UBIQUINONE OXIDOREDUCTASE SUBUNIT ND4L"/>
    <property type="match status" value="1"/>
</dbReference>
<name>A0A8A6W565_9ASCO</name>
<proteinExistence type="inferred from homology"/>
<dbReference type="InterPro" id="IPR001133">
    <property type="entry name" value="NADH_UbQ_OxRdtase_chain4L/K"/>
</dbReference>
<comment type="subcellular location">
    <subcellularLocation>
        <location evidence="13">Mitochondrion inner membrane</location>
        <topology evidence="13">Multi-pass membrane protein</topology>
    </subcellularLocation>
    <subcellularLocation>
        <location evidence="2">Mitochondrion membrane</location>
        <topology evidence="2">Multi-pass membrane protein</topology>
    </subcellularLocation>
</comment>
<evidence type="ECO:0000313" key="14">
    <source>
        <dbReference type="EMBL" id="QTK22304.1"/>
    </source>
</evidence>
<keyword evidence="13" id="KW-0520">NAD</keyword>
<comment type="function">
    <text evidence="1">Core subunit of the mitochondrial membrane respiratory chain NADH dehydrogenase (Complex I) that is believed to belong to the minimal assembly required for catalysis. Complex I functions in the transfer of electrons from NADH to the respiratory chain. The immediate electron acceptor for the enzyme is believed to be ubiquinone.</text>
</comment>
<dbReference type="Pfam" id="PF00420">
    <property type="entry name" value="Oxidored_q2"/>
    <property type="match status" value="1"/>
</dbReference>
<keyword evidence="9 13" id="KW-1133">Transmembrane helix</keyword>
<evidence type="ECO:0000256" key="7">
    <source>
        <dbReference type="ARBA" id="ARBA00022660"/>
    </source>
</evidence>
<evidence type="ECO:0000256" key="13">
    <source>
        <dbReference type="RuleBase" id="RU004419"/>
    </source>
</evidence>
<dbReference type="GO" id="GO:0042773">
    <property type="term" value="P:ATP synthesis coupled electron transport"/>
    <property type="evidence" value="ECO:0007669"/>
    <property type="project" value="UniProtKB-UniRule"/>
</dbReference>
<dbReference type="GO" id="GO:0005743">
    <property type="term" value="C:mitochondrial inner membrane"/>
    <property type="evidence" value="ECO:0007669"/>
    <property type="project" value="UniProtKB-SubCell"/>
</dbReference>
<keyword evidence="8 13" id="KW-0812">Transmembrane</keyword>
<organism evidence="14">
    <name type="scientific">Pneumocystis oryctolagi</name>
    <dbReference type="NCBI Taxonomy" id="42067"/>
    <lineage>
        <taxon>Eukaryota</taxon>
        <taxon>Fungi</taxon>
        <taxon>Dikarya</taxon>
        <taxon>Ascomycota</taxon>
        <taxon>Taphrinomycotina</taxon>
        <taxon>Pneumocystomycetes</taxon>
        <taxon>Pneumocystaceae</taxon>
        <taxon>Pneumocystis</taxon>
    </lineage>
</organism>
<dbReference type="PANTHER" id="PTHR11434:SF16">
    <property type="entry name" value="NADH-UBIQUINONE OXIDOREDUCTASE CHAIN 4L"/>
    <property type="match status" value="1"/>
</dbReference>
<comment type="similarity">
    <text evidence="3 13">Belongs to the complex I subunit 4L family.</text>
</comment>
<feature type="transmembrane region" description="Helical" evidence="13">
    <location>
        <begin position="21"/>
        <end position="43"/>
    </location>
</feature>
<keyword evidence="11 13" id="KW-0472">Membrane</keyword>
<dbReference type="GO" id="GO:0030964">
    <property type="term" value="C:NADH dehydrogenase complex"/>
    <property type="evidence" value="ECO:0007669"/>
    <property type="project" value="TreeGrafter"/>
</dbReference>
<gene>
    <name evidence="14" type="primary">nad4L</name>
</gene>
<sequence length="86" mass="9519">MTLSIILFLIGLLGFVLNRKNILLMLMCIEMLLLSVTLLIVLVSLSFDDLEGHCFAIYLITIAGAESALGLGILVSYYKQRESLII</sequence>
<dbReference type="InterPro" id="IPR039428">
    <property type="entry name" value="NUOK/Mnh_C1-like"/>
</dbReference>
<evidence type="ECO:0000256" key="3">
    <source>
        <dbReference type="ARBA" id="ARBA00010519"/>
    </source>
</evidence>
<feature type="transmembrane region" description="Helical" evidence="13">
    <location>
        <begin position="55"/>
        <end position="78"/>
    </location>
</feature>
<keyword evidence="6 13" id="KW-0813">Transport</keyword>
<dbReference type="GO" id="GO:0008137">
    <property type="term" value="F:NADH dehydrogenase (ubiquinone) activity"/>
    <property type="evidence" value="ECO:0007669"/>
    <property type="project" value="UniProtKB-EC"/>
</dbReference>
<evidence type="ECO:0000256" key="5">
    <source>
        <dbReference type="ARBA" id="ARBA00016612"/>
    </source>
</evidence>
<geneLocation type="mitochondrion" evidence="14"/>